<feature type="transmembrane region" description="Helical" evidence="7">
    <location>
        <begin position="59"/>
        <end position="82"/>
    </location>
</feature>
<dbReference type="PANTHER" id="PTHR13887">
    <property type="entry name" value="GLUTATHIONE S-TRANSFERASE KAPPA"/>
    <property type="match status" value="1"/>
</dbReference>
<protein>
    <submittedName>
        <fullName evidence="9">DsbA family protein</fullName>
    </submittedName>
</protein>
<evidence type="ECO:0000313" key="10">
    <source>
        <dbReference type="Proteomes" id="UP001596972"/>
    </source>
</evidence>
<keyword evidence="7" id="KW-1133">Transmembrane helix</keyword>
<dbReference type="Pfam" id="PF13462">
    <property type="entry name" value="Thioredoxin_4"/>
    <property type="match status" value="1"/>
</dbReference>
<dbReference type="Proteomes" id="UP001596972">
    <property type="component" value="Unassembled WGS sequence"/>
</dbReference>
<organism evidence="9 10">
    <name type="scientific">Actinomadura sediminis</name>
    <dbReference type="NCBI Taxonomy" id="1038904"/>
    <lineage>
        <taxon>Bacteria</taxon>
        <taxon>Bacillati</taxon>
        <taxon>Actinomycetota</taxon>
        <taxon>Actinomycetes</taxon>
        <taxon>Streptosporangiales</taxon>
        <taxon>Thermomonosporaceae</taxon>
        <taxon>Actinomadura</taxon>
    </lineage>
</organism>
<name>A0ABW3F1W8_9ACTN</name>
<dbReference type="RefSeq" id="WP_378306012.1">
    <property type="nucleotide sequence ID" value="NZ_JBHTJA010000125.1"/>
</dbReference>
<dbReference type="PANTHER" id="PTHR13887:SF14">
    <property type="entry name" value="DISULFIDE BOND FORMATION PROTEIN D"/>
    <property type="match status" value="1"/>
</dbReference>
<keyword evidence="5" id="KW-0676">Redox-active center</keyword>
<evidence type="ECO:0000256" key="5">
    <source>
        <dbReference type="ARBA" id="ARBA00023284"/>
    </source>
</evidence>
<proteinExistence type="inferred from homology"/>
<evidence type="ECO:0000256" key="4">
    <source>
        <dbReference type="ARBA" id="ARBA00023157"/>
    </source>
</evidence>
<evidence type="ECO:0000256" key="2">
    <source>
        <dbReference type="ARBA" id="ARBA00022729"/>
    </source>
</evidence>
<evidence type="ECO:0000256" key="7">
    <source>
        <dbReference type="SAM" id="Phobius"/>
    </source>
</evidence>
<keyword evidence="2" id="KW-0732">Signal</keyword>
<feature type="compositionally biased region" description="Pro residues" evidence="6">
    <location>
        <begin position="42"/>
        <end position="52"/>
    </location>
</feature>
<gene>
    <name evidence="9" type="ORF">ACFQ11_33200</name>
</gene>
<accession>A0ABW3F1W8</accession>
<dbReference type="SUPFAM" id="SSF52833">
    <property type="entry name" value="Thioredoxin-like"/>
    <property type="match status" value="1"/>
</dbReference>
<evidence type="ECO:0000256" key="1">
    <source>
        <dbReference type="ARBA" id="ARBA00005791"/>
    </source>
</evidence>
<evidence type="ECO:0000256" key="3">
    <source>
        <dbReference type="ARBA" id="ARBA00023002"/>
    </source>
</evidence>
<keyword evidence="4" id="KW-1015">Disulfide bond</keyword>
<dbReference type="EMBL" id="JBHTJA010000125">
    <property type="protein sequence ID" value="MFD0905272.1"/>
    <property type="molecule type" value="Genomic_DNA"/>
</dbReference>
<keyword evidence="7" id="KW-0472">Membrane</keyword>
<dbReference type="InterPro" id="IPR036249">
    <property type="entry name" value="Thioredoxin-like_sf"/>
</dbReference>
<keyword evidence="3" id="KW-0560">Oxidoreductase</keyword>
<dbReference type="InterPro" id="IPR012336">
    <property type="entry name" value="Thioredoxin-like_fold"/>
</dbReference>
<comment type="similarity">
    <text evidence="1">Belongs to the thioredoxin family. DsbA subfamily.</text>
</comment>
<evidence type="ECO:0000259" key="8">
    <source>
        <dbReference type="Pfam" id="PF13462"/>
    </source>
</evidence>
<reference evidence="10" key="1">
    <citation type="journal article" date="2019" name="Int. J. Syst. Evol. Microbiol.">
        <title>The Global Catalogue of Microorganisms (GCM) 10K type strain sequencing project: providing services to taxonomists for standard genome sequencing and annotation.</title>
        <authorList>
            <consortium name="The Broad Institute Genomics Platform"/>
            <consortium name="The Broad Institute Genome Sequencing Center for Infectious Disease"/>
            <person name="Wu L."/>
            <person name="Ma J."/>
        </authorList>
    </citation>
    <scope>NUCLEOTIDE SEQUENCE [LARGE SCALE GENOMIC DNA]</scope>
    <source>
        <strain evidence="10">JCM 31202</strain>
    </source>
</reference>
<keyword evidence="7" id="KW-0812">Transmembrane</keyword>
<sequence>MGYPPNPPNPPFPPPPPPPGGMPPGGTPPGPGAPWQGGPWQGGPPGPPPPPGGGRGPGLVIALVGGGLVVVLIAVAALVLAIRDGDGGGGVAGGGDGEIRLRVGDIVGGAKATPGGDGSLAMARPGVSAPVVEIYTDFACPHCGTFDKSNDPMLKELAVAGDARVVFRPMVIFNESVRPAHGNALRAASALRCVGHGARWLSYQDALYEHQPADLQTEGYATAELVSIGREAGVSDTKFEECVREQWYAEEVERVSDGYVDSGVGGTPTVRVNGRALGQDEIATPEALRKAIEAAA</sequence>
<evidence type="ECO:0000313" key="9">
    <source>
        <dbReference type="EMBL" id="MFD0905272.1"/>
    </source>
</evidence>
<feature type="compositionally biased region" description="Pro residues" evidence="6">
    <location>
        <begin position="1"/>
        <end position="32"/>
    </location>
</feature>
<feature type="region of interest" description="Disordered" evidence="6">
    <location>
        <begin position="1"/>
        <end position="53"/>
    </location>
</feature>
<evidence type="ECO:0000256" key="6">
    <source>
        <dbReference type="SAM" id="MobiDB-lite"/>
    </source>
</evidence>
<dbReference type="Gene3D" id="3.40.30.10">
    <property type="entry name" value="Glutaredoxin"/>
    <property type="match status" value="1"/>
</dbReference>
<keyword evidence="10" id="KW-1185">Reference proteome</keyword>
<comment type="caution">
    <text evidence="9">The sequence shown here is derived from an EMBL/GenBank/DDBJ whole genome shotgun (WGS) entry which is preliminary data.</text>
</comment>
<feature type="domain" description="Thioredoxin-like fold" evidence="8">
    <location>
        <begin position="129"/>
        <end position="294"/>
    </location>
</feature>